<dbReference type="EMBL" id="BJNB01000008">
    <property type="protein sequence ID" value="GEB97286.1"/>
    <property type="molecule type" value="Genomic_DNA"/>
</dbReference>
<dbReference type="Proteomes" id="UP000185479">
    <property type="component" value="Chromosome"/>
</dbReference>
<dbReference type="GeneID" id="82879585"/>
<accession>A0A1L7CJX1</accession>
<feature type="compositionally biased region" description="Low complexity" evidence="1">
    <location>
        <begin position="240"/>
        <end position="270"/>
    </location>
</feature>
<feature type="region of interest" description="Disordered" evidence="1">
    <location>
        <begin position="204"/>
        <end position="316"/>
    </location>
</feature>
<dbReference type="RefSeq" id="WP_075729161.1">
    <property type="nucleotide sequence ID" value="NZ_BJNB01000008.1"/>
</dbReference>
<feature type="compositionally biased region" description="Pro residues" evidence="1">
    <location>
        <begin position="396"/>
        <end position="408"/>
    </location>
</feature>
<reference evidence="3 5" key="2">
    <citation type="submission" date="2019-06" db="EMBL/GenBank/DDBJ databases">
        <title>Whole genome shotgun sequence of Corynebacterium flavescens NBRC 14136.</title>
        <authorList>
            <person name="Hosoyama A."/>
            <person name="Uohara A."/>
            <person name="Ohji S."/>
            <person name="Ichikawa N."/>
        </authorList>
    </citation>
    <scope>NUCLEOTIDE SEQUENCE [LARGE SCALE GENOMIC DNA]</scope>
    <source>
        <strain evidence="3 5">NBRC 14136</strain>
    </source>
</reference>
<dbReference type="KEGG" id="cfc:CFLV_02470"/>
<evidence type="ECO:0000256" key="1">
    <source>
        <dbReference type="SAM" id="MobiDB-lite"/>
    </source>
</evidence>
<dbReference type="AlphaFoldDB" id="A0A1L7CJX1"/>
<name>A0A1L7CJX1_CORFL</name>
<gene>
    <name evidence="3" type="ORF">CFL01nite_07810</name>
    <name evidence="2" type="ORF">CFLV_02470</name>
</gene>
<dbReference type="Proteomes" id="UP000315353">
    <property type="component" value="Unassembled WGS sequence"/>
</dbReference>
<protein>
    <submittedName>
        <fullName evidence="2">Uncharacterized protein</fullName>
    </submittedName>
</protein>
<evidence type="ECO:0000313" key="5">
    <source>
        <dbReference type="Proteomes" id="UP000315353"/>
    </source>
</evidence>
<feature type="compositionally biased region" description="Low complexity" evidence="1">
    <location>
        <begin position="299"/>
        <end position="308"/>
    </location>
</feature>
<feature type="compositionally biased region" description="Pro residues" evidence="1">
    <location>
        <begin position="376"/>
        <end position="386"/>
    </location>
</feature>
<feature type="compositionally biased region" description="Pro residues" evidence="1">
    <location>
        <begin position="225"/>
        <end position="239"/>
    </location>
</feature>
<evidence type="ECO:0000313" key="2">
    <source>
        <dbReference type="EMBL" id="APT86164.1"/>
    </source>
</evidence>
<keyword evidence="4" id="KW-1185">Reference proteome</keyword>
<reference evidence="2 4" key="1">
    <citation type="submission" date="2014-08" db="EMBL/GenBank/DDBJ databases">
        <title>Complete genome sequence of Corynebacterium flavescens OJ8(T)(=DSM 20296(T)), isolated from cheese.</title>
        <authorList>
            <person name="Ruckert C."/>
            <person name="Albersmeier A."/>
            <person name="Winkler A."/>
            <person name="Kalinowski J."/>
        </authorList>
    </citation>
    <scope>NUCLEOTIDE SEQUENCE [LARGE SCALE GENOMIC DNA]</scope>
    <source>
        <strain evidence="2 4">OJ8</strain>
    </source>
</reference>
<organism evidence="2 4">
    <name type="scientific">Corynebacterium flavescens</name>
    <dbReference type="NCBI Taxonomy" id="28028"/>
    <lineage>
        <taxon>Bacteria</taxon>
        <taxon>Bacillati</taxon>
        <taxon>Actinomycetota</taxon>
        <taxon>Actinomycetes</taxon>
        <taxon>Mycobacteriales</taxon>
        <taxon>Corynebacteriaceae</taxon>
        <taxon>Corynebacterium</taxon>
    </lineage>
</organism>
<sequence length="494" mass="50430">MSVITSSLVGDYARAVSQFQVASAGSYAGPSMPMDVLHSLISSTEGINPQDLVSSTGAAVGKQGRGSRSGLGGLGGFLLDTALSFAGGVLQEHIRGVQEDHEEQTRDTRQLQESAQECSTAIGDVVDVSDSALTELFSAAIPLLNLLSMVLSKHPLGKIIVPMISAIGGDLIEKTNQTIASTCRDRDAAIEACYEEFESRCENLSQKPLPQTPPEPDCAAESEPAPQPKPSSPECPAPPSQETCPPSIQPAQAPDASSAPASQPAPADPGQCPPQTTPAAAQLSPASPPAPPAPGIDKQAPPCEAQPAETPPCEPQACPPLPVVPSSCEPAVSQTHVEVEKSCCGCLGAAGAGIALVGLGILVAAAAECLAAEIPVPEPQPCPDPEPQPDPEPCPEPEPQPQPQPQPEPEPEPEPKAVPPAAEGVIAPPPELAEVPEPDPPPKKLMNMPAAVEVPESSPGSEGAVASPGLPATEQALAPESADDAGRARKAGQW</sequence>
<dbReference type="STRING" id="28028.CFLV_02470"/>
<proteinExistence type="predicted"/>
<evidence type="ECO:0000313" key="4">
    <source>
        <dbReference type="Proteomes" id="UP000185479"/>
    </source>
</evidence>
<feature type="region of interest" description="Disordered" evidence="1">
    <location>
        <begin position="375"/>
        <end position="494"/>
    </location>
</feature>
<dbReference type="EMBL" id="CP009246">
    <property type="protein sequence ID" value="APT86164.1"/>
    <property type="molecule type" value="Genomic_DNA"/>
</dbReference>
<evidence type="ECO:0000313" key="3">
    <source>
        <dbReference type="EMBL" id="GEB97286.1"/>
    </source>
</evidence>